<protein>
    <submittedName>
        <fullName evidence="3">THxN family PEP-CTERM protein</fullName>
    </submittedName>
</protein>
<proteinExistence type="predicted"/>
<dbReference type="Pfam" id="PF07589">
    <property type="entry name" value="PEP-CTERM"/>
    <property type="match status" value="1"/>
</dbReference>
<dbReference type="NCBIfam" id="NF038125">
    <property type="entry name" value="PEP_CTERM_THxN"/>
    <property type="match status" value="1"/>
</dbReference>
<keyword evidence="1" id="KW-0732">Signal</keyword>
<feature type="chain" id="PRO_5043930177" evidence="1">
    <location>
        <begin position="23"/>
        <end position="252"/>
    </location>
</feature>
<organism evidence="3">
    <name type="scientific">Marinobacter sp. MMG032</name>
    <dbReference type="NCBI Taxonomy" id="3158548"/>
    <lineage>
        <taxon>Bacteria</taxon>
        <taxon>Pseudomonadati</taxon>
        <taxon>Pseudomonadota</taxon>
        <taxon>Gammaproteobacteria</taxon>
        <taxon>Pseudomonadales</taxon>
        <taxon>Marinobacteraceae</taxon>
        <taxon>Marinobacter</taxon>
    </lineage>
</organism>
<dbReference type="KEGG" id="mamm:ABNF92_19300"/>
<sequence length="252" mass="26410">MNKQLVVAGFAASMFTAASASAALIDINTVNGSWISTDPAAPDVQTSSVGVGETDNRISWGDPASPNTQQSAYQFNSLAPILGIAEETAFDFGEFTHFNFPILASGPSLNSATLRVVTNLTIDDGISQQTLDLISFFDFTHNETPNQASPCADGGSVGSGVNVNGCADSVSIDLNEGMSTSVSFGGREYFIDIAGFFAGDELVDTFWTAENQANEATLRGIVTSVVPEPSTFALLGLGLMGLGLRLRKRMSS</sequence>
<name>A0AAU7MMS3_9GAMM</name>
<dbReference type="NCBIfam" id="NF038131">
    <property type="entry name" value="choice_anch_K"/>
    <property type="match status" value="1"/>
</dbReference>
<reference evidence="3" key="1">
    <citation type="submission" date="2024-05" db="EMBL/GenBank/DDBJ databases">
        <title>Draft Genome Sequences of Flagellimonas sp. MMG031 and Marinobacter sp. MMG032 Isolated from the dinoflagellate Symbiodinium pilosum.</title>
        <authorList>
            <person name="Shikuma N.J."/>
            <person name="Farrell M.V."/>
        </authorList>
    </citation>
    <scope>NUCLEOTIDE SEQUENCE</scope>
    <source>
        <strain evidence="3">MMG032</strain>
    </source>
</reference>
<dbReference type="NCBIfam" id="TIGR02595">
    <property type="entry name" value="PEP_CTERM"/>
    <property type="match status" value="1"/>
</dbReference>
<dbReference type="AlphaFoldDB" id="A0AAU7MMS3"/>
<dbReference type="EMBL" id="CP157802">
    <property type="protein sequence ID" value="XBQ19557.1"/>
    <property type="molecule type" value="Genomic_DNA"/>
</dbReference>
<accession>A0AAU7MMS3</accession>
<gene>
    <name evidence="3" type="ORF">ABNF92_19300</name>
</gene>
<dbReference type="InterPro" id="IPR013424">
    <property type="entry name" value="Ice-binding_C"/>
</dbReference>
<evidence type="ECO:0000256" key="1">
    <source>
        <dbReference type="SAM" id="SignalP"/>
    </source>
</evidence>
<evidence type="ECO:0000313" key="3">
    <source>
        <dbReference type="EMBL" id="XBQ19557.1"/>
    </source>
</evidence>
<dbReference type="InterPro" id="IPR047995">
    <property type="entry name" value="Choice_anch_K"/>
</dbReference>
<evidence type="ECO:0000259" key="2">
    <source>
        <dbReference type="Pfam" id="PF07589"/>
    </source>
</evidence>
<dbReference type="RefSeq" id="WP_349343043.1">
    <property type="nucleotide sequence ID" value="NZ_CP157802.1"/>
</dbReference>
<feature type="domain" description="Ice-binding protein C-terminal" evidence="2">
    <location>
        <begin position="226"/>
        <end position="248"/>
    </location>
</feature>
<feature type="signal peptide" evidence="1">
    <location>
        <begin position="1"/>
        <end position="22"/>
    </location>
</feature>